<dbReference type="InterPro" id="IPR012296">
    <property type="entry name" value="Nuclease_put_TT1808"/>
</dbReference>
<keyword evidence="2" id="KW-0540">Nuclease</keyword>
<dbReference type="RefSeq" id="WP_152775676.1">
    <property type="nucleotide sequence ID" value="NZ_VJZC01000396.1"/>
</dbReference>
<gene>
    <name evidence="2" type="ORF">FNH08_35715</name>
</gene>
<evidence type="ECO:0000313" key="2">
    <source>
        <dbReference type="EMBL" id="MPY62303.1"/>
    </source>
</evidence>
<organism evidence="2 3">
    <name type="scientific">Streptomyces spongiae</name>
    <dbReference type="NCBI Taxonomy" id="565072"/>
    <lineage>
        <taxon>Bacteria</taxon>
        <taxon>Bacillati</taxon>
        <taxon>Actinomycetota</taxon>
        <taxon>Actinomycetes</taxon>
        <taxon>Kitasatosporales</taxon>
        <taxon>Streptomycetaceae</taxon>
        <taxon>Streptomyces</taxon>
    </lineage>
</organism>
<dbReference type="PANTHER" id="PTHR35400:SF3">
    <property type="entry name" value="SLL1072 PROTEIN"/>
    <property type="match status" value="1"/>
</dbReference>
<reference evidence="2 3" key="1">
    <citation type="submission" date="2019-07" db="EMBL/GenBank/DDBJ databases">
        <title>New species of Amycolatopsis and Streptomyces.</title>
        <authorList>
            <person name="Duangmal K."/>
            <person name="Teo W.F.A."/>
            <person name="Lipun K."/>
        </authorList>
    </citation>
    <scope>NUCLEOTIDE SEQUENCE [LARGE SCALE GENOMIC DNA]</scope>
    <source>
        <strain evidence="2 3">NBRC 106415</strain>
    </source>
</reference>
<dbReference type="Pfam" id="PF05685">
    <property type="entry name" value="Uma2"/>
    <property type="match status" value="1"/>
</dbReference>
<protein>
    <submittedName>
        <fullName evidence="2">Uma2 family endonuclease</fullName>
    </submittedName>
</protein>
<dbReference type="EMBL" id="VJZC01000396">
    <property type="protein sequence ID" value="MPY62303.1"/>
    <property type="molecule type" value="Genomic_DNA"/>
</dbReference>
<dbReference type="PANTHER" id="PTHR35400">
    <property type="entry name" value="SLR1083 PROTEIN"/>
    <property type="match status" value="1"/>
</dbReference>
<proteinExistence type="predicted"/>
<evidence type="ECO:0000259" key="1">
    <source>
        <dbReference type="Pfam" id="PF05685"/>
    </source>
</evidence>
<dbReference type="AlphaFoldDB" id="A0A5N8XSB8"/>
<keyword evidence="2" id="KW-0255">Endonuclease</keyword>
<dbReference type="GO" id="GO:0004519">
    <property type="term" value="F:endonuclease activity"/>
    <property type="evidence" value="ECO:0007669"/>
    <property type="project" value="UniProtKB-KW"/>
</dbReference>
<dbReference type="InterPro" id="IPR011335">
    <property type="entry name" value="Restrct_endonuc-II-like"/>
</dbReference>
<accession>A0A5N8XSB8</accession>
<dbReference type="Proteomes" id="UP000400924">
    <property type="component" value="Unassembled WGS sequence"/>
</dbReference>
<dbReference type="SUPFAM" id="SSF52980">
    <property type="entry name" value="Restriction endonuclease-like"/>
    <property type="match status" value="1"/>
</dbReference>
<dbReference type="Gene3D" id="3.90.1570.10">
    <property type="entry name" value="tt1808, chain A"/>
    <property type="match status" value="1"/>
</dbReference>
<comment type="caution">
    <text evidence="2">The sequence shown here is derived from an EMBL/GenBank/DDBJ whole genome shotgun (WGS) entry which is preliminary data.</text>
</comment>
<feature type="domain" description="Putative restriction endonuclease" evidence="1">
    <location>
        <begin position="21"/>
        <end position="163"/>
    </location>
</feature>
<keyword evidence="2" id="KW-0378">Hydrolase</keyword>
<keyword evidence="3" id="KW-1185">Reference proteome</keyword>
<dbReference type="OrthoDB" id="3423889at2"/>
<name>A0A5N8XSB8_9ACTN</name>
<dbReference type="CDD" id="cd06260">
    <property type="entry name" value="DUF820-like"/>
    <property type="match status" value="1"/>
</dbReference>
<dbReference type="InterPro" id="IPR008538">
    <property type="entry name" value="Uma2"/>
</dbReference>
<evidence type="ECO:0000313" key="3">
    <source>
        <dbReference type="Proteomes" id="UP000400924"/>
    </source>
</evidence>
<sequence>MDYAKMRAIAEELGAYAERLEGAWSIEIGPSGPILAMMCPSKRHEGTVHRIREQLNKQLRTTYPGYICATGPEIEHPGIGRMRRPDAVVIPEHVLDEEGLAVDATQVLAVIEIVSPSNPDNDYSEKLAEYPAMGIAQYMIVDPRTGTIEVHSDPCKNRYDRKDPYIFGDSVPFGPWTVDTSAFRRYGKAGNGTTSSGS</sequence>